<dbReference type="AlphaFoldDB" id="A0A7T8HKP6"/>
<dbReference type="Proteomes" id="UP000595437">
    <property type="component" value="Chromosome 8"/>
</dbReference>
<sequence length="112" mass="12675">MRCSNGTLLNINCKSKDGHFDIIGIYGTNNDDTDFFNVKLSSIISHRPTIMAGDFNVKLKPRRDSNLDHICSNPRATKALISLISSFDFHDSADICQNYKHTFFSVDNFSRL</sequence>
<dbReference type="EMBL" id="CP045897">
    <property type="protein sequence ID" value="QQP51719.1"/>
    <property type="molecule type" value="Genomic_DNA"/>
</dbReference>
<feature type="non-terminal residue" evidence="1">
    <location>
        <position position="112"/>
    </location>
</feature>
<accession>A0A7T8HKP6</accession>
<gene>
    <name evidence="1" type="ORF">FKW44_013156</name>
</gene>
<organism evidence="1 2">
    <name type="scientific">Caligus rogercresseyi</name>
    <name type="common">Sea louse</name>
    <dbReference type="NCBI Taxonomy" id="217165"/>
    <lineage>
        <taxon>Eukaryota</taxon>
        <taxon>Metazoa</taxon>
        <taxon>Ecdysozoa</taxon>
        <taxon>Arthropoda</taxon>
        <taxon>Crustacea</taxon>
        <taxon>Multicrustacea</taxon>
        <taxon>Hexanauplia</taxon>
        <taxon>Copepoda</taxon>
        <taxon>Siphonostomatoida</taxon>
        <taxon>Caligidae</taxon>
        <taxon>Caligus</taxon>
    </lineage>
</organism>
<reference evidence="2" key="1">
    <citation type="submission" date="2021-01" db="EMBL/GenBank/DDBJ databases">
        <title>Caligus Genome Assembly.</title>
        <authorList>
            <person name="Gallardo-Escarate C."/>
        </authorList>
    </citation>
    <scope>NUCLEOTIDE SEQUENCE [LARGE SCALE GENOMIC DNA]</scope>
</reference>
<dbReference type="Gene3D" id="3.60.10.10">
    <property type="entry name" value="Endonuclease/exonuclease/phosphatase"/>
    <property type="match status" value="1"/>
</dbReference>
<evidence type="ECO:0008006" key="3">
    <source>
        <dbReference type="Google" id="ProtNLM"/>
    </source>
</evidence>
<dbReference type="InterPro" id="IPR036691">
    <property type="entry name" value="Endo/exonu/phosph_ase_sf"/>
</dbReference>
<evidence type="ECO:0000313" key="2">
    <source>
        <dbReference type="Proteomes" id="UP000595437"/>
    </source>
</evidence>
<protein>
    <recommendedName>
        <fullName evidence="3">Endonuclease/exonuclease/phosphatase domain-containing protein</fullName>
    </recommendedName>
</protein>
<keyword evidence="2" id="KW-1185">Reference proteome</keyword>
<dbReference type="OrthoDB" id="8961218at2759"/>
<evidence type="ECO:0000313" key="1">
    <source>
        <dbReference type="EMBL" id="QQP51719.1"/>
    </source>
</evidence>
<name>A0A7T8HKP6_CALRO</name>
<dbReference type="SUPFAM" id="SSF56219">
    <property type="entry name" value="DNase I-like"/>
    <property type="match status" value="1"/>
</dbReference>
<proteinExistence type="predicted"/>